<protein>
    <submittedName>
        <fullName evidence="3">Uncharacterized protein</fullName>
    </submittedName>
</protein>
<name>A0A7E4VNQ1_PANRE</name>
<reference evidence="3" key="2">
    <citation type="submission" date="2020-10" db="UniProtKB">
        <authorList>
            <consortium name="WormBaseParasite"/>
        </authorList>
    </citation>
    <scope>IDENTIFICATION</scope>
</reference>
<reference evidence="2" key="1">
    <citation type="journal article" date="2013" name="Genetics">
        <title>The draft genome and transcriptome of Panagrellus redivivus are shaped by the harsh demands of a free-living lifestyle.</title>
        <authorList>
            <person name="Srinivasan J."/>
            <person name="Dillman A.R."/>
            <person name="Macchietto M.G."/>
            <person name="Heikkinen L."/>
            <person name="Lakso M."/>
            <person name="Fracchia K.M."/>
            <person name="Antoshechkin I."/>
            <person name="Mortazavi A."/>
            <person name="Wong G."/>
            <person name="Sternberg P.W."/>
        </authorList>
    </citation>
    <scope>NUCLEOTIDE SEQUENCE [LARGE SCALE GENOMIC DNA]</scope>
    <source>
        <strain evidence="2">MT8872</strain>
    </source>
</reference>
<organism evidence="2 3">
    <name type="scientific">Panagrellus redivivus</name>
    <name type="common">Microworm</name>
    <dbReference type="NCBI Taxonomy" id="6233"/>
    <lineage>
        <taxon>Eukaryota</taxon>
        <taxon>Metazoa</taxon>
        <taxon>Ecdysozoa</taxon>
        <taxon>Nematoda</taxon>
        <taxon>Chromadorea</taxon>
        <taxon>Rhabditida</taxon>
        <taxon>Tylenchina</taxon>
        <taxon>Panagrolaimomorpha</taxon>
        <taxon>Panagrolaimoidea</taxon>
        <taxon>Panagrolaimidae</taxon>
        <taxon>Panagrellus</taxon>
    </lineage>
</organism>
<keyword evidence="2" id="KW-1185">Reference proteome</keyword>
<evidence type="ECO:0000313" key="2">
    <source>
        <dbReference type="Proteomes" id="UP000492821"/>
    </source>
</evidence>
<feature type="compositionally biased region" description="Polar residues" evidence="1">
    <location>
        <begin position="25"/>
        <end position="34"/>
    </location>
</feature>
<feature type="region of interest" description="Disordered" evidence="1">
    <location>
        <begin position="18"/>
        <end position="43"/>
    </location>
</feature>
<accession>A0A7E4VNQ1</accession>
<sequence length="97" mass="11310">MPLFGVYTFVRKIGPHFQTDHANGHGSQEESIGTSEPKKTSRKCPRLVLRFPRFPEGVLEGAQWPRALKLTHRFLRVRLTDGCTDEDMWQPNAEMWW</sequence>
<proteinExistence type="predicted"/>
<dbReference type="AlphaFoldDB" id="A0A7E4VNQ1"/>
<dbReference type="WBParaSite" id="Pan_g23079.t1">
    <property type="protein sequence ID" value="Pan_g23079.t1"/>
    <property type="gene ID" value="Pan_g23079"/>
</dbReference>
<evidence type="ECO:0000256" key="1">
    <source>
        <dbReference type="SAM" id="MobiDB-lite"/>
    </source>
</evidence>
<evidence type="ECO:0000313" key="3">
    <source>
        <dbReference type="WBParaSite" id="Pan_g23079.t1"/>
    </source>
</evidence>
<dbReference type="Proteomes" id="UP000492821">
    <property type="component" value="Unassembled WGS sequence"/>
</dbReference>